<evidence type="ECO:0000313" key="1">
    <source>
        <dbReference type="EMBL" id="RAH63735.1"/>
    </source>
</evidence>
<reference evidence="1" key="1">
    <citation type="submission" date="2018-02" db="EMBL/GenBank/DDBJ databases">
        <title>The genomes of Aspergillus section Nigri reveals drivers in fungal speciation.</title>
        <authorList>
            <consortium name="DOE Joint Genome Institute"/>
            <person name="Vesth T.C."/>
            <person name="Nybo J."/>
            <person name="Theobald S."/>
            <person name="Brandl J."/>
            <person name="Frisvad J.C."/>
            <person name="Nielsen K.F."/>
            <person name="Lyhne E.K."/>
            <person name="Kogle M.E."/>
            <person name="Kuo A."/>
            <person name="Riley R."/>
            <person name="Clum A."/>
            <person name="Nolan M."/>
            <person name="Lipzen A."/>
            <person name="Salamov A."/>
            <person name="Henrissat B."/>
            <person name="Wiebenga A."/>
            <person name="De vries R.P."/>
            <person name="Grigoriev I.V."/>
            <person name="Mortensen U.H."/>
            <person name="Andersen M.R."/>
            <person name="Baker S.E."/>
        </authorList>
    </citation>
    <scope>NUCLEOTIDE SEQUENCE</scope>
    <source>
        <strain evidence="1">CBS 121060</strain>
    </source>
</reference>
<protein>
    <submittedName>
        <fullName evidence="1">Uncharacterized protein</fullName>
    </submittedName>
</protein>
<keyword evidence="2" id="KW-1185">Reference proteome</keyword>
<name>A0ACD1GRB9_9EURO</name>
<evidence type="ECO:0000313" key="2">
    <source>
        <dbReference type="Proteomes" id="UP000249661"/>
    </source>
</evidence>
<proteinExistence type="predicted"/>
<dbReference type="EMBL" id="KZ825039">
    <property type="protein sequence ID" value="RAH63735.1"/>
    <property type="molecule type" value="Genomic_DNA"/>
</dbReference>
<sequence>MVIKAKQVRNKVRFFFFFLDSVLIVGVVIRGFGDEIAIVMEGGRGNVRRSLPIKTPWYWLSFFAFDLDLTVHSSKGESTRHPSGNMNHAREDEEGLSPGFPSATGLGSENAEKARGDGSKPPVKQPHFIVALGVRAGGDEPRYFLR</sequence>
<dbReference type="Proteomes" id="UP000249661">
    <property type="component" value="Unassembled WGS sequence"/>
</dbReference>
<organism evidence="1 2">
    <name type="scientific">Aspergillus aculeatinus CBS 121060</name>
    <dbReference type="NCBI Taxonomy" id="1448322"/>
    <lineage>
        <taxon>Eukaryota</taxon>
        <taxon>Fungi</taxon>
        <taxon>Dikarya</taxon>
        <taxon>Ascomycota</taxon>
        <taxon>Pezizomycotina</taxon>
        <taxon>Eurotiomycetes</taxon>
        <taxon>Eurotiomycetidae</taxon>
        <taxon>Eurotiales</taxon>
        <taxon>Aspergillaceae</taxon>
        <taxon>Aspergillus</taxon>
        <taxon>Aspergillus subgen. Circumdati</taxon>
    </lineage>
</organism>
<gene>
    <name evidence="1" type="ORF">BO66DRAFT_23764</name>
</gene>
<accession>A0ACD1GRB9</accession>